<accession>A0A3E4E5J0</accession>
<dbReference type="PANTHER" id="PTHR33295:SF18">
    <property type="entry name" value="AAA+ ATPASE DOMAIN-CONTAINING PROTEIN"/>
    <property type="match status" value="1"/>
</dbReference>
<dbReference type="InterPro" id="IPR041682">
    <property type="entry name" value="AAA_14"/>
</dbReference>
<evidence type="ECO:0000313" key="3">
    <source>
        <dbReference type="Proteomes" id="UP000260642"/>
    </source>
</evidence>
<feature type="non-terminal residue" evidence="2">
    <location>
        <position position="78"/>
    </location>
</feature>
<dbReference type="Proteomes" id="UP000260642">
    <property type="component" value="Unassembled WGS sequence"/>
</dbReference>
<sequence>MEIKRDAYLEQLKIRKDNGMIKIITGIRRCGKSFLLFVLFKKYLLESGVDNDHIIEIALDGIENEELRDPKKCYQHIK</sequence>
<dbReference type="SUPFAM" id="SSF52540">
    <property type="entry name" value="P-loop containing nucleoside triphosphate hydrolases"/>
    <property type="match status" value="1"/>
</dbReference>
<protein>
    <submittedName>
        <fullName evidence="2">ATP-binding protein</fullName>
    </submittedName>
</protein>
<dbReference type="RefSeq" id="WP_147324570.1">
    <property type="nucleotide sequence ID" value="NZ_QSOB01000030.1"/>
</dbReference>
<keyword evidence="2" id="KW-0547">Nucleotide-binding</keyword>
<proteinExistence type="predicted"/>
<keyword evidence="2" id="KW-0067">ATP-binding</keyword>
<dbReference type="Gene3D" id="3.40.50.300">
    <property type="entry name" value="P-loop containing nucleotide triphosphate hydrolases"/>
    <property type="match status" value="1"/>
</dbReference>
<dbReference type="EMBL" id="QSOB01000030">
    <property type="protein sequence ID" value="RGI65861.1"/>
    <property type="molecule type" value="Genomic_DNA"/>
</dbReference>
<feature type="domain" description="AAA" evidence="1">
    <location>
        <begin position="20"/>
        <end position="71"/>
    </location>
</feature>
<organism evidence="2 3">
    <name type="scientific">Agathobacter rectalis</name>
    <dbReference type="NCBI Taxonomy" id="39491"/>
    <lineage>
        <taxon>Bacteria</taxon>
        <taxon>Bacillati</taxon>
        <taxon>Bacillota</taxon>
        <taxon>Clostridia</taxon>
        <taxon>Lachnospirales</taxon>
        <taxon>Lachnospiraceae</taxon>
        <taxon>Agathobacter</taxon>
    </lineage>
</organism>
<gene>
    <name evidence="2" type="ORF">DXD95_13505</name>
</gene>
<evidence type="ECO:0000259" key="1">
    <source>
        <dbReference type="Pfam" id="PF13173"/>
    </source>
</evidence>
<dbReference type="PANTHER" id="PTHR33295">
    <property type="entry name" value="ATPASE"/>
    <property type="match status" value="1"/>
</dbReference>
<comment type="caution">
    <text evidence="2">The sequence shown here is derived from an EMBL/GenBank/DDBJ whole genome shotgun (WGS) entry which is preliminary data.</text>
</comment>
<evidence type="ECO:0000313" key="2">
    <source>
        <dbReference type="EMBL" id="RGI65861.1"/>
    </source>
</evidence>
<dbReference type="AlphaFoldDB" id="A0A3E4E5J0"/>
<dbReference type="Pfam" id="PF13173">
    <property type="entry name" value="AAA_14"/>
    <property type="match status" value="1"/>
</dbReference>
<dbReference type="InterPro" id="IPR027417">
    <property type="entry name" value="P-loop_NTPase"/>
</dbReference>
<reference evidence="2 3" key="1">
    <citation type="submission" date="2018-08" db="EMBL/GenBank/DDBJ databases">
        <title>A genome reference for cultivated species of the human gut microbiota.</title>
        <authorList>
            <person name="Zou Y."/>
            <person name="Xue W."/>
            <person name="Luo G."/>
        </authorList>
    </citation>
    <scope>NUCLEOTIDE SEQUENCE [LARGE SCALE GENOMIC DNA]</scope>
    <source>
        <strain evidence="2 3">TM10-3</strain>
    </source>
</reference>
<dbReference type="GO" id="GO:0005524">
    <property type="term" value="F:ATP binding"/>
    <property type="evidence" value="ECO:0007669"/>
    <property type="project" value="UniProtKB-KW"/>
</dbReference>
<name>A0A3E4E5J0_9FIRM</name>